<dbReference type="GeneID" id="90541997"/>
<reference evidence="1" key="1">
    <citation type="journal article" date="2024" name="BMC Genomics">
        <title>Functional annotation of a divergent genome using sequence and structure-based similarity.</title>
        <authorList>
            <person name="Svedberg D."/>
            <person name="Winiger R.R."/>
            <person name="Berg A."/>
            <person name="Sharma H."/>
            <person name="Tellgren-Roth C."/>
            <person name="Debrunner-Vossbrinck B.A."/>
            <person name="Vossbrinck C.R."/>
            <person name="Barandun J."/>
        </authorList>
    </citation>
    <scope>NUCLEOTIDE SEQUENCE</scope>
    <source>
        <strain evidence="1">Illinois isolate</strain>
    </source>
</reference>
<keyword evidence="2" id="KW-1185">Reference proteome</keyword>
<evidence type="ECO:0000313" key="2">
    <source>
        <dbReference type="Proteomes" id="UP001334084"/>
    </source>
</evidence>
<sequence length="895" mass="107895">MISEQIKKYKKTSHTNLRYSESEDLDTESLLDLIPEIIPRTKYLSTTSLHFDRLRLTSIEEFKFNKKFKLWLMSLVIYGEEEGYEYLLDFLIRKYKIHEFNERELLFITLPFPKYYTNQIRIFDFLKSQKTFSTEFIAECCAKYVDFFFFFIDYFDYYEEFKFFLNEVIDIFIVKNISKMNKHIDALNEIKNKLNNEDNLIVKKINDSLEGKIFKNNLKINSPRIVKNTSEYLIFYENNSSRNLLNNFDKLKEYIICLKENELKDKNFTEEELKILNFIIFKENRNLNDFCIEDNFNCYLKLVEEIEPKEELFKILYKKFKKELLAASNRIFDFYTKEDILKIIDKDNYKDSPIKDKEVLVKAMEFITFDPSVFNGTMISQEDVLSLFEIHQNDKVFLSNLKFFCEVNKLNTDLFNNEKYKTFSELNIENCRDIEIIIDHYKEDREIIKRVNHIPIIIELCSNLGYEEVLNNYDLNFIIKISNEMQKNNNESFNSDDDEDLEFLKYLIDRFNIEDILFILKDQSRKLINFVDHDKFYKLKCIIQEFATESEDCKFIYKIFYKNFKKYRNHLDLLYLYKKEFGFINDFKDQILENFSDLVEVIDFYICNTDYSDIRIINKVSSELIKRQKKSILLLFDQFANVMIPYIGEFIKNFNFIDSYKNDTSLLKLSPNVLLRNIVKYKKTNDYEYQIIRILKQKDDIDLNIFNSVITENTNKECVLSADILYAIVKHKYKKDVEFDVSRFLDILYIENINLFMKLTKYFPMDIKDLYYNKIVKNKSYNLINKSFASFNLDNEDIVFDYIKDYYDGQNIETEISILSNNIKNIKKFNKTILKNLDNEIYRTLILISKCVDNNKEYEVCHKDIHQSIILLVDSKDENIKKLSREIYDKIIKNI</sequence>
<protein>
    <submittedName>
        <fullName evidence="1">Uncharacterized protein</fullName>
    </submittedName>
</protein>
<dbReference type="RefSeq" id="XP_065330320.1">
    <property type="nucleotide sequence ID" value="XM_065474248.1"/>
</dbReference>
<evidence type="ECO:0000313" key="1">
    <source>
        <dbReference type="EMBL" id="WUR04175.1"/>
    </source>
</evidence>
<gene>
    <name evidence="1" type="ORF">VNE69_07241</name>
</gene>
<organism evidence="1 2">
    <name type="scientific">Vairimorpha necatrix</name>
    <dbReference type="NCBI Taxonomy" id="6039"/>
    <lineage>
        <taxon>Eukaryota</taxon>
        <taxon>Fungi</taxon>
        <taxon>Fungi incertae sedis</taxon>
        <taxon>Microsporidia</taxon>
        <taxon>Nosematidae</taxon>
        <taxon>Vairimorpha</taxon>
    </lineage>
</organism>
<dbReference type="EMBL" id="CP142732">
    <property type="protein sequence ID" value="WUR04175.1"/>
    <property type="molecule type" value="Genomic_DNA"/>
</dbReference>
<dbReference type="AlphaFoldDB" id="A0AAX4JDT4"/>
<accession>A0AAX4JDT4</accession>
<dbReference type="KEGG" id="vnx:VNE69_07241"/>
<proteinExistence type="predicted"/>
<dbReference type="Proteomes" id="UP001334084">
    <property type="component" value="Chromosome 7"/>
</dbReference>
<name>A0AAX4JDT4_9MICR</name>